<feature type="transmembrane region" description="Helical" evidence="6">
    <location>
        <begin position="39"/>
        <end position="60"/>
    </location>
</feature>
<dbReference type="Proteomes" id="UP000321362">
    <property type="component" value="Chromosome"/>
</dbReference>
<feature type="transmembrane region" description="Helical" evidence="6">
    <location>
        <begin position="122"/>
        <end position="143"/>
    </location>
</feature>
<dbReference type="Pfam" id="PF01943">
    <property type="entry name" value="Polysacc_synt"/>
    <property type="match status" value="1"/>
</dbReference>
<feature type="transmembrane region" description="Helical" evidence="6">
    <location>
        <begin position="155"/>
        <end position="173"/>
    </location>
</feature>
<feature type="transmembrane region" description="Helical" evidence="6">
    <location>
        <begin position="336"/>
        <end position="357"/>
    </location>
</feature>
<dbReference type="InterPro" id="IPR050833">
    <property type="entry name" value="Poly_Biosynth_Transport"/>
</dbReference>
<dbReference type="RefSeq" id="WP_147055503.1">
    <property type="nucleotide sequence ID" value="NZ_CP042437.1"/>
</dbReference>
<evidence type="ECO:0000313" key="7">
    <source>
        <dbReference type="EMBL" id="QEC77632.1"/>
    </source>
</evidence>
<feature type="transmembrane region" description="Helical" evidence="6">
    <location>
        <begin position="12"/>
        <end position="33"/>
    </location>
</feature>
<keyword evidence="3 6" id="KW-0812">Transmembrane</keyword>
<keyword evidence="8" id="KW-1185">Reference proteome</keyword>
<proteinExistence type="predicted"/>
<evidence type="ECO:0000256" key="4">
    <source>
        <dbReference type="ARBA" id="ARBA00022989"/>
    </source>
</evidence>
<dbReference type="PANTHER" id="PTHR30250">
    <property type="entry name" value="PST FAMILY PREDICTED COLANIC ACID TRANSPORTER"/>
    <property type="match status" value="1"/>
</dbReference>
<accession>A0A5B8W3V8</accession>
<gene>
    <name evidence="7" type="ORF">FSB76_17415</name>
</gene>
<keyword evidence="4 6" id="KW-1133">Transmembrane helix</keyword>
<evidence type="ECO:0000313" key="8">
    <source>
        <dbReference type="Proteomes" id="UP000321362"/>
    </source>
</evidence>
<feature type="transmembrane region" description="Helical" evidence="6">
    <location>
        <begin position="179"/>
        <end position="198"/>
    </location>
</feature>
<evidence type="ECO:0000256" key="2">
    <source>
        <dbReference type="ARBA" id="ARBA00022475"/>
    </source>
</evidence>
<feature type="transmembrane region" description="Helical" evidence="6">
    <location>
        <begin position="219"/>
        <end position="237"/>
    </location>
</feature>
<dbReference type="PANTHER" id="PTHR30250:SF11">
    <property type="entry name" value="O-ANTIGEN TRANSPORTER-RELATED"/>
    <property type="match status" value="1"/>
</dbReference>
<evidence type="ECO:0000256" key="3">
    <source>
        <dbReference type="ARBA" id="ARBA00022692"/>
    </source>
</evidence>
<sequence length="492" mass="56159">MGIIKQQTIKGSIYSYLGILIGFLTVSIVQPHALSPEGIGLITLLGSLSLMFAQFAILGFNGTARYFPYFRSEENKHNGYLFLSCIISAIGSFLFIIIAYVYKDELVGHNQKSVLFEHYYWYLVPLTIFTLFFNVFDLYARMLYNMTTGLILREFTKRIFVLITILLIYFHLVTFDTFMVLWFFANIIPTALIIIRLIKDNQFSLKPNLDFLTKDMVRKLVGICFFTILTGASPLIIQNIDNILISKKMGLDHTGVYSLAFNFGLIISLPSRSLYSIAYTVIAESWRANDLKNIKSIYEKSCVTQLISALFIFILIWANVDNIFAILPPVFKEGKYAIFFVSLGFFIDSATGVNLVILATSKYFKYDSLFNVLLVGVIVIANLILIPIYGITGAAIASALTFFIFNLFRYLFILIKFKMQPFKIQSLLAIIVGVLVYYLSVWIIPHFQNFIVDTTIRTAFITIIYIPAVYFLQLSDDINGIIDSLIFKLKRR</sequence>
<feature type="transmembrane region" description="Helical" evidence="6">
    <location>
        <begin position="257"/>
        <end position="282"/>
    </location>
</feature>
<dbReference type="GO" id="GO:0005886">
    <property type="term" value="C:plasma membrane"/>
    <property type="evidence" value="ECO:0007669"/>
    <property type="project" value="UniProtKB-SubCell"/>
</dbReference>
<dbReference type="OrthoDB" id="88014at2"/>
<feature type="transmembrane region" description="Helical" evidence="6">
    <location>
        <begin position="450"/>
        <end position="472"/>
    </location>
</feature>
<feature type="transmembrane region" description="Helical" evidence="6">
    <location>
        <begin position="427"/>
        <end position="444"/>
    </location>
</feature>
<dbReference type="EMBL" id="CP042437">
    <property type="protein sequence ID" value="QEC77632.1"/>
    <property type="molecule type" value="Genomic_DNA"/>
</dbReference>
<protein>
    <submittedName>
        <fullName evidence="7">Oligosaccharide flippase family protein</fullName>
    </submittedName>
</protein>
<name>A0A5B8W3V8_9SPHI</name>
<evidence type="ECO:0000256" key="1">
    <source>
        <dbReference type="ARBA" id="ARBA00004651"/>
    </source>
</evidence>
<evidence type="ECO:0000256" key="6">
    <source>
        <dbReference type="SAM" id="Phobius"/>
    </source>
</evidence>
<comment type="subcellular location">
    <subcellularLocation>
        <location evidence="1">Cell membrane</location>
        <topology evidence="1">Multi-pass membrane protein</topology>
    </subcellularLocation>
</comment>
<evidence type="ECO:0000256" key="5">
    <source>
        <dbReference type="ARBA" id="ARBA00023136"/>
    </source>
</evidence>
<feature type="transmembrane region" description="Helical" evidence="6">
    <location>
        <begin position="80"/>
        <end position="102"/>
    </location>
</feature>
<keyword evidence="2" id="KW-1003">Cell membrane</keyword>
<keyword evidence="5 6" id="KW-0472">Membrane</keyword>
<reference evidence="7 8" key="1">
    <citation type="journal article" date="2013" name="J. Microbiol.">
        <title>Mucilaginibacter ginsenosidivorax sp. nov., with ginsenoside converting activity isolated from sediment.</title>
        <authorList>
            <person name="Kim J.K."/>
            <person name="Choi T.E."/>
            <person name="Liu Q.M."/>
            <person name="Park H.Y."/>
            <person name="Yi T.H."/>
            <person name="Yoon M.H."/>
            <person name="Kim S.C."/>
            <person name="Im W.T."/>
        </authorList>
    </citation>
    <scope>NUCLEOTIDE SEQUENCE [LARGE SCALE GENOMIC DNA]</scope>
    <source>
        <strain evidence="7 8">KHI28</strain>
    </source>
</reference>
<organism evidence="7 8">
    <name type="scientific">Mucilaginibacter ginsenosidivorax</name>
    <dbReference type="NCBI Taxonomy" id="862126"/>
    <lineage>
        <taxon>Bacteria</taxon>
        <taxon>Pseudomonadati</taxon>
        <taxon>Bacteroidota</taxon>
        <taxon>Sphingobacteriia</taxon>
        <taxon>Sphingobacteriales</taxon>
        <taxon>Sphingobacteriaceae</taxon>
        <taxon>Mucilaginibacter</taxon>
    </lineage>
</organism>
<dbReference type="AlphaFoldDB" id="A0A5B8W3V8"/>
<feature type="transmembrane region" description="Helical" evidence="6">
    <location>
        <begin position="369"/>
        <end position="389"/>
    </location>
</feature>
<dbReference type="KEGG" id="mgk:FSB76_17415"/>
<dbReference type="InterPro" id="IPR002797">
    <property type="entry name" value="Polysacc_synth"/>
</dbReference>
<feature type="transmembrane region" description="Helical" evidence="6">
    <location>
        <begin position="395"/>
        <end position="415"/>
    </location>
</feature>
<feature type="transmembrane region" description="Helical" evidence="6">
    <location>
        <begin position="303"/>
        <end position="324"/>
    </location>
</feature>